<reference evidence="2 3" key="1">
    <citation type="submission" date="2014-02" db="EMBL/GenBank/DDBJ databases">
        <title>The genome sequence of Colletotrichum simmondsii CBS122122.</title>
        <authorList>
            <person name="Baroncelli R."/>
            <person name="Thon M.R."/>
        </authorList>
    </citation>
    <scope>NUCLEOTIDE SEQUENCE [LARGE SCALE GENOMIC DNA]</scope>
    <source>
        <strain evidence="2 3">CBS122122</strain>
    </source>
</reference>
<name>A0A135SG57_9PEZI</name>
<comment type="caution">
    <text evidence="2">The sequence shown here is derived from an EMBL/GenBank/DDBJ whole genome shotgun (WGS) entry which is preliminary data.</text>
</comment>
<feature type="compositionally biased region" description="Basic and acidic residues" evidence="1">
    <location>
        <begin position="206"/>
        <end position="233"/>
    </location>
</feature>
<evidence type="ECO:0000256" key="1">
    <source>
        <dbReference type="SAM" id="MobiDB-lite"/>
    </source>
</evidence>
<organism evidence="2 3">
    <name type="scientific">Colletotrichum simmondsii</name>
    <dbReference type="NCBI Taxonomy" id="703756"/>
    <lineage>
        <taxon>Eukaryota</taxon>
        <taxon>Fungi</taxon>
        <taxon>Dikarya</taxon>
        <taxon>Ascomycota</taxon>
        <taxon>Pezizomycotina</taxon>
        <taxon>Sordariomycetes</taxon>
        <taxon>Hypocreomycetidae</taxon>
        <taxon>Glomerellales</taxon>
        <taxon>Glomerellaceae</taxon>
        <taxon>Colletotrichum</taxon>
        <taxon>Colletotrichum acutatum species complex</taxon>
    </lineage>
</organism>
<accession>A0A135SG57</accession>
<keyword evidence="3" id="KW-1185">Reference proteome</keyword>
<evidence type="ECO:0000313" key="3">
    <source>
        <dbReference type="Proteomes" id="UP000070328"/>
    </source>
</evidence>
<dbReference type="Proteomes" id="UP000070328">
    <property type="component" value="Unassembled WGS sequence"/>
</dbReference>
<feature type="compositionally biased region" description="Basic and acidic residues" evidence="1">
    <location>
        <begin position="256"/>
        <end position="267"/>
    </location>
</feature>
<feature type="region of interest" description="Disordered" evidence="1">
    <location>
        <begin position="46"/>
        <end position="306"/>
    </location>
</feature>
<dbReference type="AlphaFoldDB" id="A0A135SG57"/>
<evidence type="ECO:0000313" key="2">
    <source>
        <dbReference type="EMBL" id="KXH34900.1"/>
    </source>
</evidence>
<feature type="compositionally biased region" description="Low complexity" evidence="1">
    <location>
        <begin position="48"/>
        <end position="95"/>
    </location>
</feature>
<dbReference type="OrthoDB" id="4851671at2759"/>
<protein>
    <submittedName>
        <fullName evidence="2">Uncharacterized protein</fullName>
    </submittedName>
</protein>
<proteinExistence type="predicted"/>
<gene>
    <name evidence="2" type="ORF">CSIM01_01936</name>
</gene>
<feature type="compositionally biased region" description="Basic residues" evidence="1">
    <location>
        <begin position="268"/>
        <end position="284"/>
    </location>
</feature>
<dbReference type="EMBL" id="JFBX01000572">
    <property type="protein sequence ID" value="KXH34900.1"/>
    <property type="molecule type" value="Genomic_DNA"/>
</dbReference>
<feature type="compositionally biased region" description="Basic and acidic residues" evidence="1">
    <location>
        <begin position="96"/>
        <end position="105"/>
    </location>
</feature>
<sequence>MAPASPSASTAAPKLPASADFNALYNRISLASAKQATFLTSMRAKYPSLARSSSSSTQATTSNNAAAPGTFSSMSKPTSSTETTTTANSTASRPRAPADDADLRFENPNTGLGFATSKADQTTSAATRDLSRRLLGNKRGGGRAADDPKALAAAALKKRRLQDDESDEEEGRGSWGKSKKKKTKLRQEKEEESAEPEALVHPAARKRGDVEMREGGLDDTEDQIHDNGQDSKEAAPTPSLIQPEIAAMDPAEGEEADKRPETDEATKERKRNKKKRNKENKKNKMAAAAAAGGEDSVGAAQKISVA</sequence>